<dbReference type="RefSeq" id="WP_054874888.1">
    <property type="nucleotide sequence ID" value="NZ_LKET01000029.1"/>
</dbReference>
<name>A0A0P8W7W1_9CLOT</name>
<comment type="caution">
    <text evidence="6">The sequence shown here is derived from an EMBL/GenBank/DDBJ whole genome shotgun (WGS) entry which is preliminary data.</text>
</comment>
<dbReference type="Gene3D" id="3.40.50.2300">
    <property type="match status" value="1"/>
</dbReference>
<dbReference type="AlphaFoldDB" id="A0A0P8W7W1"/>
<dbReference type="Gene3D" id="2.40.50.1020">
    <property type="entry name" value="LytTr DNA-binding domain"/>
    <property type="match status" value="1"/>
</dbReference>
<accession>A0A0P8W7W1</accession>
<feature type="domain" description="Response regulatory" evidence="4">
    <location>
        <begin position="3"/>
        <end position="120"/>
    </location>
</feature>
<evidence type="ECO:0000259" key="5">
    <source>
        <dbReference type="PROSITE" id="PS50930"/>
    </source>
</evidence>
<dbReference type="Pfam" id="PF00072">
    <property type="entry name" value="Response_reg"/>
    <property type="match status" value="1"/>
</dbReference>
<gene>
    <name evidence="6" type="primary">ypdB_2</name>
    <name evidence="6" type="ORF">OXPF_18420</name>
</gene>
<dbReference type="STRING" id="36849.OXPF_18420"/>
<dbReference type="InterPro" id="IPR011006">
    <property type="entry name" value="CheY-like_superfamily"/>
</dbReference>
<dbReference type="OrthoDB" id="9809318at2"/>
<dbReference type="SMART" id="SM00448">
    <property type="entry name" value="REC"/>
    <property type="match status" value="1"/>
</dbReference>
<sequence>MRHIILVEDEDSSVMLIRQFIKELSSEHTLTVFSKASEALHYARNNRIDLFILDIQLLDYRGTILAKQLRSIPEYKFTPILFTTELAGEELDAYREIKCYAFLVKPFNKNEFQDAFRDALSMGERMQSLPETLRIEQKQFIFEYEIRDILYIESFGKRIVIHTWRDQNTEGTDTISGYSLAKLLTLIGADKLIQCHKSFLVNPDWILKIDKVTRLLYLKHCKAEIHIGEKYQQNLLRREKP</sequence>
<evidence type="ECO:0000256" key="1">
    <source>
        <dbReference type="ARBA" id="ARBA00018672"/>
    </source>
</evidence>
<proteinExistence type="predicted"/>
<reference evidence="6 7" key="1">
    <citation type="submission" date="2015-09" db="EMBL/GenBank/DDBJ databases">
        <title>Genome sequence of Oxobacter pfennigii DSM 3222.</title>
        <authorList>
            <person name="Poehlein A."/>
            <person name="Bengelsdorf F.R."/>
            <person name="Schiel-Bengelsdorf B."/>
            <person name="Duerre P."/>
            <person name="Daniel R."/>
        </authorList>
    </citation>
    <scope>NUCLEOTIDE SEQUENCE [LARGE SCALE GENOMIC DNA]</scope>
    <source>
        <strain evidence="6 7">DSM 3222</strain>
    </source>
</reference>
<evidence type="ECO:0000313" key="6">
    <source>
        <dbReference type="EMBL" id="KPU44756.1"/>
    </source>
</evidence>
<evidence type="ECO:0000259" key="4">
    <source>
        <dbReference type="PROSITE" id="PS50110"/>
    </source>
</evidence>
<keyword evidence="7" id="KW-1185">Reference proteome</keyword>
<dbReference type="GO" id="GO:0003677">
    <property type="term" value="F:DNA binding"/>
    <property type="evidence" value="ECO:0007669"/>
    <property type="project" value="InterPro"/>
</dbReference>
<dbReference type="PANTHER" id="PTHR37299">
    <property type="entry name" value="TRANSCRIPTIONAL REGULATOR-RELATED"/>
    <property type="match status" value="1"/>
</dbReference>
<evidence type="ECO:0000313" key="7">
    <source>
        <dbReference type="Proteomes" id="UP000050326"/>
    </source>
</evidence>
<dbReference type="InterPro" id="IPR046947">
    <property type="entry name" value="LytR-like"/>
</dbReference>
<dbReference type="PROSITE" id="PS50930">
    <property type="entry name" value="HTH_LYTTR"/>
    <property type="match status" value="1"/>
</dbReference>
<evidence type="ECO:0000256" key="3">
    <source>
        <dbReference type="PROSITE-ProRule" id="PRU00169"/>
    </source>
</evidence>
<comment type="function">
    <text evidence="2">May play the central regulatory role in sporulation. It may be an element of the effector pathway responsible for the activation of sporulation genes in response to nutritional stress. Spo0A may act in concert with spo0H (a sigma factor) to control the expression of some genes that are critical to the sporulation process.</text>
</comment>
<keyword evidence="3" id="KW-0597">Phosphoprotein</keyword>
<dbReference type="InterPro" id="IPR001789">
    <property type="entry name" value="Sig_transdc_resp-reg_receiver"/>
</dbReference>
<dbReference type="EMBL" id="LKET01000029">
    <property type="protein sequence ID" value="KPU44756.1"/>
    <property type="molecule type" value="Genomic_DNA"/>
</dbReference>
<protein>
    <recommendedName>
        <fullName evidence="1">Stage 0 sporulation protein A homolog</fullName>
    </recommendedName>
</protein>
<dbReference type="PROSITE" id="PS50110">
    <property type="entry name" value="RESPONSE_REGULATORY"/>
    <property type="match status" value="1"/>
</dbReference>
<dbReference type="SMART" id="SM00850">
    <property type="entry name" value="LytTR"/>
    <property type="match status" value="1"/>
</dbReference>
<dbReference type="Pfam" id="PF04397">
    <property type="entry name" value="LytTR"/>
    <property type="match status" value="1"/>
</dbReference>
<feature type="domain" description="HTH LytTR-type" evidence="5">
    <location>
        <begin position="141"/>
        <end position="211"/>
    </location>
</feature>
<dbReference type="InterPro" id="IPR007492">
    <property type="entry name" value="LytTR_DNA-bd_dom"/>
</dbReference>
<dbReference type="GO" id="GO:0000156">
    <property type="term" value="F:phosphorelay response regulator activity"/>
    <property type="evidence" value="ECO:0007669"/>
    <property type="project" value="InterPro"/>
</dbReference>
<feature type="modified residue" description="4-aspartylphosphate" evidence="3">
    <location>
        <position position="54"/>
    </location>
</feature>
<organism evidence="6 7">
    <name type="scientific">Oxobacter pfennigii</name>
    <dbReference type="NCBI Taxonomy" id="36849"/>
    <lineage>
        <taxon>Bacteria</taxon>
        <taxon>Bacillati</taxon>
        <taxon>Bacillota</taxon>
        <taxon>Clostridia</taxon>
        <taxon>Eubacteriales</taxon>
        <taxon>Clostridiaceae</taxon>
        <taxon>Oxobacter</taxon>
    </lineage>
</organism>
<dbReference type="PANTHER" id="PTHR37299:SF1">
    <property type="entry name" value="STAGE 0 SPORULATION PROTEIN A HOMOLOG"/>
    <property type="match status" value="1"/>
</dbReference>
<dbReference type="Proteomes" id="UP000050326">
    <property type="component" value="Unassembled WGS sequence"/>
</dbReference>
<evidence type="ECO:0000256" key="2">
    <source>
        <dbReference type="ARBA" id="ARBA00024867"/>
    </source>
</evidence>
<dbReference type="SUPFAM" id="SSF52172">
    <property type="entry name" value="CheY-like"/>
    <property type="match status" value="1"/>
</dbReference>